<dbReference type="Proteomes" id="UP000325743">
    <property type="component" value="Chromosome 2"/>
</dbReference>
<dbReference type="CDD" id="cd14744">
    <property type="entry name" value="PAAR_CT_2"/>
    <property type="match status" value="1"/>
</dbReference>
<evidence type="ECO:0000313" key="1">
    <source>
        <dbReference type="EMBL" id="QEZ45246.1"/>
    </source>
</evidence>
<evidence type="ECO:0000313" key="2">
    <source>
        <dbReference type="Proteomes" id="UP000325743"/>
    </source>
</evidence>
<proteinExistence type="predicted"/>
<organism evidence="1 2">
    <name type="scientific">Cupriavidus oxalaticus</name>
    <dbReference type="NCBI Taxonomy" id="96344"/>
    <lineage>
        <taxon>Bacteria</taxon>
        <taxon>Pseudomonadati</taxon>
        <taxon>Pseudomonadota</taxon>
        <taxon>Betaproteobacteria</taxon>
        <taxon>Burkholderiales</taxon>
        <taxon>Burkholderiaceae</taxon>
        <taxon>Cupriavidus</taxon>
    </lineage>
</organism>
<gene>
    <name evidence="1" type="ORF">D2917_12830</name>
</gene>
<name>A0A5P3VFQ7_9BURK</name>
<dbReference type="InterPro" id="IPR008727">
    <property type="entry name" value="PAAR_motif"/>
</dbReference>
<dbReference type="Pfam" id="PF05488">
    <property type="entry name" value="PAAR_motif"/>
    <property type="match status" value="1"/>
</dbReference>
<sequence length="183" mass="19840">MRRHYLKVGDKSLVGGVAVEGIPSCTHHGTALTFLGAQVVCPACGTTGRIVPKGPRWPDNMMGKEVALEGDLCACRCYPHPVMLASQDTMFQSFEPHELAEMGSASNGGPLKKEPLGDFDERVRVIDRDGRPLSGVPFHIKTKSGAVHKGVTDSEGYCPRVYTTNIEDLNIAIAYKAVERWSA</sequence>
<accession>A0A5P3VFQ7</accession>
<dbReference type="AlphaFoldDB" id="A0A5P3VFQ7"/>
<protein>
    <submittedName>
        <fullName evidence="1">PAAR domain-containing protein</fullName>
    </submittedName>
</protein>
<reference evidence="1 2" key="1">
    <citation type="submission" date="2018-09" db="EMBL/GenBank/DDBJ databases">
        <title>Complete genome sequence of Cupriavidus oxalaticus T2, a bacterium capable of phenol tolerance and degradation.</title>
        <authorList>
            <person name="Yan J."/>
        </authorList>
    </citation>
    <scope>NUCLEOTIDE SEQUENCE [LARGE SCALE GENOMIC DNA]</scope>
    <source>
        <strain evidence="1 2">T2</strain>
    </source>
</reference>
<dbReference type="EMBL" id="CP032519">
    <property type="protein sequence ID" value="QEZ45246.1"/>
    <property type="molecule type" value="Genomic_DNA"/>
</dbReference>